<dbReference type="HAMAP" id="MF_01270">
    <property type="entry name" value="AnhMurNAc_kinase"/>
    <property type="match status" value="1"/>
</dbReference>
<dbReference type="PANTHER" id="PTHR30605">
    <property type="entry name" value="ANHYDRO-N-ACETYLMURAMIC ACID KINASE"/>
    <property type="match status" value="1"/>
</dbReference>
<evidence type="ECO:0000313" key="4">
    <source>
        <dbReference type="Proteomes" id="UP000521676"/>
    </source>
</evidence>
<dbReference type="Gene3D" id="3.30.420.40">
    <property type="match status" value="2"/>
</dbReference>
<comment type="similarity">
    <text evidence="1">Belongs to the anhydro-N-acetylmuramic acid kinase family.</text>
</comment>
<evidence type="ECO:0000313" key="2">
    <source>
        <dbReference type="EMBL" id="NWJ48079.1"/>
    </source>
</evidence>
<comment type="function">
    <text evidence="1">Catalyzes the specific phosphorylation of 1,6-anhydro-N-acetylmuramic acid (anhMurNAc) with the simultaneous cleavage of the 1,6-anhydro ring, generating MurNAc-6-P. Is required for the utilization of anhMurNAc either imported from the medium or derived from its own cell wall murein, and thus plays a role in cell wall recycling.</text>
</comment>
<dbReference type="SUPFAM" id="SSF53067">
    <property type="entry name" value="Actin-like ATPase domain"/>
    <property type="match status" value="1"/>
</dbReference>
<dbReference type="Proteomes" id="UP001431572">
    <property type="component" value="Chromosome 2"/>
</dbReference>
<feature type="binding site" evidence="1">
    <location>
        <begin position="13"/>
        <end position="20"/>
    </location>
    <ligand>
        <name>ATP</name>
        <dbReference type="ChEBI" id="CHEBI:30616"/>
    </ligand>
</feature>
<dbReference type="InterPro" id="IPR043129">
    <property type="entry name" value="ATPase_NBD"/>
</dbReference>
<dbReference type="EC" id="2.7.1.170" evidence="1"/>
<sequence>MELSAKVIGLMSGTSVDGIDAALVEFYENQTGELGFKVLGHYEHPLEASLRKLTLDACASKTTTQELCMLNFALGEAFAEAVNNLLGKLGVKASEVDLIASHGQTVWHQVEADKPLSTLQIAEPAVIAARTGITTSSNFRVADVAVNGQGAPLASFFDYVFFSDKHKTRALQNIGGIGNVTFLPAGGGHETARAFDTGPGNVLIDFAAAYYSSGALSYDIDGQMGTSGKIDYEWLDKLLAYPFYATQPPKSTGRELFSESYWLQLKEEASERNLSGADIIATLTALTAHSIALSVQRFGPEGGVNELIVSGGGGRNPFLLRLLTEALGGKVAVRLHDEFGLPAKQKEAAFFALFGYELLRARPANLPACTGASHPVLMGQLTPGQNFSALLARFAVNMLPTPAIPLQHLYLLSDQ</sequence>
<keyword evidence="1" id="KW-0547">Nucleotide-binding</keyword>
<evidence type="ECO:0000256" key="1">
    <source>
        <dbReference type="HAMAP-Rule" id="MF_01270"/>
    </source>
</evidence>
<comment type="catalytic activity">
    <reaction evidence="1">
        <text>1,6-anhydro-N-acetyl-beta-muramate + ATP + H2O = N-acetyl-D-muramate 6-phosphate + ADP + H(+)</text>
        <dbReference type="Rhea" id="RHEA:24952"/>
        <dbReference type="ChEBI" id="CHEBI:15377"/>
        <dbReference type="ChEBI" id="CHEBI:15378"/>
        <dbReference type="ChEBI" id="CHEBI:30616"/>
        <dbReference type="ChEBI" id="CHEBI:58690"/>
        <dbReference type="ChEBI" id="CHEBI:58722"/>
        <dbReference type="ChEBI" id="CHEBI:456216"/>
        <dbReference type="EC" id="2.7.1.170"/>
    </reaction>
</comment>
<dbReference type="EMBL" id="CP128400">
    <property type="protein sequence ID" value="WJW68020.1"/>
    <property type="molecule type" value="Genomic_DNA"/>
</dbReference>
<dbReference type="CDD" id="cd24050">
    <property type="entry name" value="ASKHA_NBD_ANMK"/>
    <property type="match status" value="1"/>
</dbReference>
<keyword evidence="1 2" id="KW-0418">Kinase</keyword>
<dbReference type="InterPro" id="IPR005338">
    <property type="entry name" value="Anhydro_N_Ac-Mur_kinase"/>
</dbReference>
<dbReference type="NCBIfam" id="NF007148">
    <property type="entry name" value="PRK09585.3-2"/>
    <property type="match status" value="1"/>
</dbReference>
<evidence type="ECO:0000313" key="5">
    <source>
        <dbReference type="Proteomes" id="UP001431572"/>
    </source>
</evidence>
<reference evidence="3" key="2">
    <citation type="journal article" date="2024" name="Nature">
        <title>Anoxygenic phototroph of the Chloroflexota uses a type I reaction centre.</title>
        <authorList>
            <person name="Tsuji J.M."/>
            <person name="Shaw N.A."/>
            <person name="Nagashima S."/>
            <person name="Venkiteswaran J.J."/>
            <person name="Schiff S.L."/>
            <person name="Watanabe T."/>
            <person name="Fukui M."/>
            <person name="Hanada S."/>
            <person name="Tank M."/>
            <person name="Neufeld J.D."/>
        </authorList>
    </citation>
    <scope>NUCLEOTIDE SEQUENCE</scope>
    <source>
        <strain evidence="3">L227-S17</strain>
    </source>
</reference>
<dbReference type="Proteomes" id="UP000521676">
    <property type="component" value="Unassembled WGS sequence"/>
</dbReference>
<comment type="pathway">
    <text evidence="1">Amino-sugar metabolism; 1,6-anhydro-N-acetylmuramate degradation.</text>
</comment>
<name>A0A8T7M7J0_9CHLR</name>
<keyword evidence="1" id="KW-0119">Carbohydrate metabolism</keyword>
<accession>A0A8T7M7J0</accession>
<dbReference type="GO" id="GO:0016773">
    <property type="term" value="F:phosphotransferase activity, alcohol group as acceptor"/>
    <property type="evidence" value="ECO:0007669"/>
    <property type="project" value="UniProtKB-UniRule"/>
</dbReference>
<dbReference type="PANTHER" id="PTHR30605:SF0">
    <property type="entry name" value="ANHYDRO-N-ACETYLMURAMIC ACID KINASE"/>
    <property type="match status" value="1"/>
</dbReference>
<dbReference type="GO" id="GO:0009254">
    <property type="term" value="P:peptidoglycan turnover"/>
    <property type="evidence" value="ECO:0007669"/>
    <property type="project" value="UniProtKB-UniRule"/>
</dbReference>
<dbReference type="GO" id="GO:0016301">
    <property type="term" value="F:kinase activity"/>
    <property type="evidence" value="ECO:0007669"/>
    <property type="project" value="UniProtKB-KW"/>
</dbReference>
<protein>
    <recommendedName>
        <fullName evidence="1">Anhydro-N-acetylmuramic acid kinase</fullName>
        <ecNumber evidence="1">2.7.1.170</ecNumber>
    </recommendedName>
    <alternativeName>
        <fullName evidence="1">AnhMurNAc kinase</fullName>
    </alternativeName>
</protein>
<dbReference type="GO" id="GO:0005524">
    <property type="term" value="F:ATP binding"/>
    <property type="evidence" value="ECO:0007669"/>
    <property type="project" value="UniProtKB-UniRule"/>
</dbReference>
<keyword evidence="1" id="KW-0067">ATP-binding</keyword>
<evidence type="ECO:0000313" key="3">
    <source>
        <dbReference type="EMBL" id="WJW68020.1"/>
    </source>
</evidence>
<dbReference type="GO" id="GO:0097175">
    <property type="term" value="P:1,6-anhydro-N-acetyl-beta-muramic acid catabolic process"/>
    <property type="evidence" value="ECO:0007669"/>
    <property type="project" value="UniProtKB-UniRule"/>
</dbReference>
<gene>
    <name evidence="1" type="primary">anmK</name>
    <name evidence="2" type="ORF">HXX08_19665</name>
    <name evidence="3" type="ORF">OZ401_003615</name>
</gene>
<reference evidence="2 4" key="1">
    <citation type="submission" date="2020-06" db="EMBL/GenBank/DDBJ databases">
        <title>Anoxygenic phototrophic Chloroflexota member uses a Type I reaction center.</title>
        <authorList>
            <person name="Tsuji J.M."/>
            <person name="Shaw N.A."/>
            <person name="Nagashima S."/>
            <person name="Venkiteswaran J."/>
            <person name="Schiff S.L."/>
            <person name="Hanada S."/>
            <person name="Tank M."/>
            <person name="Neufeld J.D."/>
        </authorList>
    </citation>
    <scope>NUCLEOTIDE SEQUENCE [LARGE SCALE GENOMIC DNA]</scope>
    <source>
        <strain evidence="2">L227-S17</strain>
    </source>
</reference>
<dbReference type="GO" id="GO:0006040">
    <property type="term" value="P:amino sugar metabolic process"/>
    <property type="evidence" value="ECO:0007669"/>
    <property type="project" value="InterPro"/>
</dbReference>
<dbReference type="EMBL" id="JACATZ010000003">
    <property type="protein sequence ID" value="NWJ48079.1"/>
    <property type="molecule type" value="Genomic_DNA"/>
</dbReference>
<keyword evidence="5" id="KW-1185">Reference proteome</keyword>
<organism evidence="2 4">
    <name type="scientific">Candidatus Chlorohelix allophototropha</name>
    <dbReference type="NCBI Taxonomy" id="3003348"/>
    <lineage>
        <taxon>Bacteria</taxon>
        <taxon>Bacillati</taxon>
        <taxon>Chloroflexota</taxon>
        <taxon>Chloroflexia</taxon>
        <taxon>Candidatus Chloroheliales</taxon>
        <taxon>Candidatus Chloroheliaceae</taxon>
        <taxon>Candidatus Chlorohelix</taxon>
    </lineage>
</organism>
<dbReference type="Pfam" id="PF03702">
    <property type="entry name" value="AnmK"/>
    <property type="match status" value="1"/>
</dbReference>
<dbReference type="RefSeq" id="WP_341469924.1">
    <property type="nucleotide sequence ID" value="NZ_CP128400.1"/>
</dbReference>
<comment type="pathway">
    <text evidence="1">Cell wall biogenesis; peptidoglycan recycling.</text>
</comment>
<keyword evidence="1 2" id="KW-0808">Transferase</keyword>
<proteinExistence type="inferred from homology"/>
<dbReference type="AlphaFoldDB" id="A0A8T7M7J0"/>